<protein>
    <submittedName>
        <fullName evidence="2">Uncharacterized protein</fullName>
    </submittedName>
</protein>
<dbReference type="EMBL" id="FNKK01000002">
    <property type="protein sequence ID" value="SDQ64574.1"/>
    <property type="molecule type" value="Genomic_DNA"/>
</dbReference>
<proteinExistence type="predicted"/>
<dbReference type="Proteomes" id="UP000217103">
    <property type="component" value="Unassembled WGS sequence"/>
</dbReference>
<dbReference type="AlphaFoldDB" id="A0A1H1CK71"/>
<keyword evidence="1" id="KW-0812">Transmembrane</keyword>
<dbReference type="OrthoDB" id="5072977at2"/>
<name>A0A1H1CK71_9ACTN</name>
<accession>A0A1H1CK71</accession>
<evidence type="ECO:0000313" key="2">
    <source>
        <dbReference type="EMBL" id="SDQ64574.1"/>
    </source>
</evidence>
<organism evidence="2 3">
    <name type="scientific">Thermostaphylospora chromogena</name>
    <dbReference type="NCBI Taxonomy" id="35622"/>
    <lineage>
        <taxon>Bacteria</taxon>
        <taxon>Bacillati</taxon>
        <taxon>Actinomycetota</taxon>
        <taxon>Actinomycetes</taxon>
        <taxon>Streptosporangiales</taxon>
        <taxon>Thermomonosporaceae</taxon>
        <taxon>Thermostaphylospora</taxon>
    </lineage>
</organism>
<keyword evidence="1" id="KW-1133">Transmembrane helix</keyword>
<gene>
    <name evidence="2" type="ORF">SAMN04489764_1518</name>
</gene>
<feature type="transmembrane region" description="Helical" evidence="1">
    <location>
        <begin position="72"/>
        <end position="90"/>
    </location>
</feature>
<feature type="transmembrane region" description="Helical" evidence="1">
    <location>
        <begin position="7"/>
        <end position="25"/>
    </location>
</feature>
<sequence>MSTLGTLAGMAAVAVAFVLPGWLAYAGKWTDWVDAPYMLYAPLALLWIGVGGEFILLGSLVEDAWARGVGRLLGAVGMALLLIGGISLFWTPPSLRPRWYRERER</sequence>
<keyword evidence="1" id="KW-0472">Membrane</keyword>
<keyword evidence="3" id="KW-1185">Reference proteome</keyword>
<evidence type="ECO:0000256" key="1">
    <source>
        <dbReference type="SAM" id="Phobius"/>
    </source>
</evidence>
<dbReference type="RefSeq" id="WP_093258386.1">
    <property type="nucleotide sequence ID" value="NZ_FNKK01000002.1"/>
</dbReference>
<evidence type="ECO:0000313" key="3">
    <source>
        <dbReference type="Proteomes" id="UP000217103"/>
    </source>
</evidence>
<feature type="transmembrane region" description="Helical" evidence="1">
    <location>
        <begin position="37"/>
        <end position="60"/>
    </location>
</feature>
<reference evidence="2 3" key="1">
    <citation type="submission" date="2016-10" db="EMBL/GenBank/DDBJ databases">
        <authorList>
            <person name="de Groot N.N."/>
        </authorList>
    </citation>
    <scope>NUCLEOTIDE SEQUENCE [LARGE SCALE GENOMIC DNA]</scope>
    <source>
        <strain evidence="2 3">DSM 43794</strain>
    </source>
</reference>